<proteinExistence type="predicted"/>
<organism evidence="2 3">
    <name type="scientific">Mangrovivirga cuniculi</name>
    <dbReference type="NCBI Taxonomy" id="2715131"/>
    <lineage>
        <taxon>Bacteria</taxon>
        <taxon>Pseudomonadati</taxon>
        <taxon>Bacteroidota</taxon>
        <taxon>Cytophagia</taxon>
        <taxon>Cytophagales</taxon>
        <taxon>Mangrovivirgaceae</taxon>
        <taxon>Mangrovivirga</taxon>
    </lineage>
</organism>
<sequence length="467" mass="51335">MLKKCRMVMKNNFLFLLSLLTFSLLFSSCIKEDAPFEPINEPLVFSQDTIFFDTLLTNVESPAVRYKVVNPTGNNILIPSIRLQKGDNSPYSLYVKGNKGKAFSNVEVLGGDSLEILVNAFYTKKENSDPVPVYDEIIIESLYANSVIIEGYSQDVTLIQDFIFRNDTTLTSGSRIFLNDNAYIDSLVTVTVEEDVKFFMGNNARLLIKGSLQAIGSAEQKIHFTQSRQDGIYENVPGQWDGIYLLENSMESILDHVIIKNASFGLRLGDPDITALDLTVKNTEILNSLSHGILSFTTDFNLENVVISEAGEQGITALAGGTISIIHTSVNTGSGVLSTSSPVTGFSDYLELSSGEILSRALELEIRNSIVWSPFNSSIVIQELMPESNNIVLSSSVFGSIDIDEKYFSGENLFETDPLFIDAGDFNLSLDSESPAIDFGITLGIGTDILDNPRDENPDAGAYEFIN</sequence>
<evidence type="ECO:0000256" key="1">
    <source>
        <dbReference type="SAM" id="SignalP"/>
    </source>
</evidence>
<dbReference type="PROSITE" id="PS51257">
    <property type="entry name" value="PROKAR_LIPOPROTEIN"/>
    <property type="match status" value="1"/>
</dbReference>
<keyword evidence="3" id="KW-1185">Reference proteome</keyword>
<dbReference type="SUPFAM" id="SSF51126">
    <property type="entry name" value="Pectin lyase-like"/>
    <property type="match status" value="1"/>
</dbReference>
<evidence type="ECO:0000313" key="2">
    <source>
        <dbReference type="EMBL" id="QCK13650.1"/>
    </source>
</evidence>
<dbReference type="Proteomes" id="UP000298616">
    <property type="component" value="Chromosome"/>
</dbReference>
<dbReference type="InterPro" id="IPR059226">
    <property type="entry name" value="Choice_anch_Q_dom"/>
</dbReference>
<dbReference type="NCBIfam" id="NF041518">
    <property type="entry name" value="choice_anch_Q"/>
    <property type="match status" value="1"/>
</dbReference>
<gene>
    <name evidence="2" type="ORF">DCC35_02210</name>
</gene>
<feature type="signal peptide" evidence="1">
    <location>
        <begin position="1"/>
        <end position="27"/>
    </location>
</feature>
<evidence type="ECO:0008006" key="4">
    <source>
        <dbReference type="Google" id="ProtNLM"/>
    </source>
</evidence>
<dbReference type="AlphaFoldDB" id="A0A4D7JJM2"/>
<feature type="chain" id="PRO_5020839538" description="Right handed beta helix domain-containing protein" evidence="1">
    <location>
        <begin position="28"/>
        <end position="467"/>
    </location>
</feature>
<dbReference type="InterPro" id="IPR011050">
    <property type="entry name" value="Pectin_lyase_fold/virulence"/>
</dbReference>
<keyword evidence="1" id="KW-0732">Signal</keyword>
<name>A0A4D7JJM2_9BACT</name>
<dbReference type="EMBL" id="CP028923">
    <property type="protein sequence ID" value="QCK13650.1"/>
    <property type="molecule type" value="Genomic_DNA"/>
</dbReference>
<protein>
    <recommendedName>
        <fullName evidence="4">Right handed beta helix domain-containing protein</fullName>
    </recommendedName>
</protein>
<evidence type="ECO:0000313" key="3">
    <source>
        <dbReference type="Proteomes" id="UP000298616"/>
    </source>
</evidence>
<reference evidence="2 3" key="1">
    <citation type="submission" date="2018-04" db="EMBL/GenBank/DDBJ databases">
        <title>Complete genome uncultured novel isolate.</title>
        <authorList>
            <person name="Merlino G."/>
        </authorList>
    </citation>
    <scope>NUCLEOTIDE SEQUENCE [LARGE SCALE GENOMIC DNA]</scope>
    <source>
        <strain evidence="3">R1DC9</strain>
    </source>
</reference>
<dbReference type="KEGG" id="fpf:DCC35_02210"/>
<accession>A0A4D7JJM2</accession>